<dbReference type="RefSeq" id="XP_002644925.1">
    <property type="nucleotide sequence ID" value="XM_002644879.1"/>
</dbReference>
<dbReference type="FunCoup" id="A8XC63">
    <property type="interactions" value="792"/>
</dbReference>
<feature type="signal peptide" evidence="1">
    <location>
        <begin position="1"/>
        <end position="17"/>
    </location>
</feature>
<dbReference type="HOGENOM" id="CLU_059444_0_0_1"/>
<organism evidence="2 3">
    <name type="scientific">Caenorhabditis briggsae</name>
    <dbReference type="NCBI Taxonomy" id="6238"/>
    <lineage>
        <taxon>Eukaryota</taxon>
        <taxon>Metazoa</taxon>
        <taxon>Ecdysozoa</taxon>
        <taxon>Nematoda</taxon>
        <taxon>Chromadorea</taxon>
        <taxon>Rhabditida</taxon>
        <taxon>Rhabditina</taxon>
        <taxon>Rhabditomorpha</taxon>
        <taxon>Rhabditoidea</taxon>
        <taxon>Rhabditidae</taxon>
        <taxon>Peloderinae</taxon>
        <taxon>Caenorhabditis</taxon>
    </lineage>
</organism>
<dbReference type="STRING" id="6238.A8XC63"/>
<proteinExistence type="predicted"/>
<dbReference type="SMART" id="SM00289">
    <property type="entry name" value="WR1"/>
    <property type="match status" value="1"/>
</dbReference>
<evidence type="ECO:0000313" key="4">
    <source>
        <dbReference type="WormBase" id="CBG10870"/>
    </source>
</evidence>
<dbReference type="KEGG" id="cbr:CBG_10870"/>
<accession>A8XC63</accession>
<evidence type="ECO:0000313" key="3">
    <source>
        <dbReference type="Proteomes" id="UP000008549"/>
    </source>
</evidence>
<keyword evidence="3" id="KW-1185">Reference proteome</keyword>
<protein>
    <submittedName>
        <fullName evidence="2">Protein CBG10870</fullName>
    </submittedName>
</protein>
<evidence type="ECO:0000313" key="2">
    <source>
        <dbReference type="EMBL" id="CAP30161.1"/>
    </source>
</evidence>
<dbReference type="OMA" id="SQIKPIC"/>
<name>A8XC63_CAEBR</name>
<dbReference type="EMBL" id="HE601482">
    <property type="protein sequence ID" value="CAP30161.1"/>
    <property type="molecule type" value="Genomic_DNA"/>
</dbReference>
<reference evidence="2 3" key="2">
    <citation type="journal article" date="2011" name="PLoS Genet.">
        <title>Caenorhabditis briggsae recombinant inbred line genotypes reveal inter-strain incompatibility and the evolution of recombination.</title>
        <authorList>
            <person name="Ross J.A."/>
            <person name="Koboldt D.C."/>
            <person name="Staisch J.E."/>
            <person name="Chamberlin H.M."/>
            <person name="Gupta B.P."/>
            <person name="Miller R.D."/>
            <person name="Baird S.E."/>
            <person name="Haag E.S."/>
        </authorList>
    </citation>
    <scope>NUCLEOTIDE SEQUENCE [LARGE SCALE GENOMIC DNA]</scope>
    <source>
        <strain evidence="2 3">AF16</strain>
    </source>
</reference>
<sequence>MFWIPISTLIFIRLCVSQPSIPPPERPECSESWQSPDLTYVPSINQCSDYTSGAGVMCQPNNPFTCTGRNPFCATAGDKAFKCCSDIIQDSTELSRLNASQIKPICPAGAIPYKMPQVLLCDPTIVNICPYDYKCVEAANGHQLPADGRSLCCKTSTLYSFASVFGEAKISPRIVPNPPLSAIEYVTLNVHTSAKEHSPEIRIGDHFVLTPYKLYEPAYLKKIKLFSDFGHGSFVHVILFGKLILNMFHPMSTTETMQFYYDRPTSNGKTISLDEPIPDGGFISKRIFNAAPITQIENPSRPGPIKEYRKLWIVLIFKTTNPFGRVYILSTKDLHSKYRSVTDFLKSDTGNMLGTPVAGTYFYILKWSSKSRLRIIG</sequence>
<dbReference type="AlphaFoldDB" id="A8XC63"/>
<feature type="chain" id="PRO_5002732093" evidence="1">
    <location>
        <begin position="18"/>
        <end position="377"/>
    </location>
</feature>
<dbReference type="CTD" id="8586922"/>
<dbReference type="InParanoid" id="A8XC63"/>
<dbReference type="Proteomes" id="UP000008549">
    <property type="component" value="Unassembled WGS sequence"/>
</dbReference>
<reference evidence="2 3" key="1">
    <citation type="journal article" date="2003" name="PLoS Biol.">
        <title>The genome sequence of Caenorhabditis briggsae: a platform for comparative genomics.</title>
        <authorList>
            <person name="Stein L.D."/>
            <person name="Bao Z."/>
            <person name="Blasiar D."/>
            <person name="Blumenthal T."/>
            <person name="Brent M.R."/>
            <person name="Chen N."/>
            <person name="Chinwalla A."/>
            <person name="Clarke L."/>
            <person name="Clee C."/>
            <person name="Coghlan A."/>
            <person name="Coulson A."/>
            <person name="D'Eustachio P."/>
            <person name="Fitch D.H."/>
            <person name="Fulton L.A."/>
            <person name="Fulton R.E."/>
            <person name="Griffiths-Jones S."/>
            <person name="Harris T.W."/>
            <person name="Hillier L.W."/>
            <person name="Kamath R."/>
            <person name="Kuwabara P.E."/>
            <person name="Mardis E.R."/>
            <person name="Marra M.A."/>
            <person name="Miner T.L."/>
            <person name="Minx P."/>
            <person name="Mullikin J.C."/>
            <person name="Plumb R.W."/>
            <person name="Rogers J."/>
            <person name="Schein J.E."/>
            <person name="Sohrmann M."/>
            <person name="Spieth J."/>
            <person name="Stajich J.E."/>
            <person name="Wei C."/>
            <person name="Willey D."/>
            <person name="Wilson R.K."/>
            <person name="Durbin R."/>
            <person name="Waterston R.H."/>
        </authorList>
    </citation>
    <scope>NUCLEOTIDE SEQUENCE [LARGE SCALE GENOMIC DNA]</scope>
    <source>
        <strain evidence="2 3">AF16</strain>
    </source>
</reference>
<dbReference type="eggNOG" id="ENOG502TGQQ">
    <property type="taxonomic scope" value="Eukaryota"/>
</dbReference>
<dbReference type="WormBase" id="CBG10870">
    <property type="protein sequence ID" value="CBP46439"/>
    <property type="gene ID" value="WBGene00032129"/>
</dbReference>
<gene>
    <name evidence="2 4" type="ORF">CBG10870</name>
    <name evidence="2" type="ORF">CBG_10870</name>
</gene>
<dbReference type="InterPro" id="IPR006150">
    <property type="entry name" value="Cys_repeat_1"/>
</dbReference>
<keyword evidence="1" id="KW-0732">Signal</keyword>
<dbReference type="GeneID" id="8586922"/>
<evidence type="ECO:0000256" key="1">
    <source>
        <dbReference type="SAM" id="SignalP"/>
    </source>
</evidence>